<keyword evidence="4 7" id="KW-0963">Cytoplasm</keyword>
<keyword evidence="5 7" id="KW-0251">Elongation factor</keyword>
<evidence type="ECO:0000256" key="6">
    <source>
        <dbReference type="ARBA" id="ARBA00022917"/>
    </source>
</evidence>
<evidence type="ECO:0000256" key="7">
    <source>
        <dbReference type="HAMAP-Rule" id="MF_00141"/>
    </source>
</evidence>
<comment type="caution">
    <text evidence="12">The sequence shown here is derived from an EMBL/GenBank/DDBJ whole genome shotgun (WGS) entry which is preliminary data.</text>
</comment>
<sequence length="188" mass="20820">MKVNAISLRAGSAFLLDGKLLVVTKNEINQPGKGAAVAQIEARDARTGVKTNLRFRTQEALEAAELFETDYSFLYDDGEKLHFMNQDTYDQIEVEYDVLGDLRPFLQENMIVQIKTYEASPISITLPQKVTLEVVEADPVVKGQTQSSSYKPAKLENGVSVLVPPHIEAGTRIVVNTTDASYVERAKD</sequence>
<dbReference type="EMBL" id="JABBNT010000001">
    <property type="protein sequence ID" value="NMM42960.1"/>
    <property type="molecule type" value="Genomic_DNA"/>
</dbReference>
<evidence type="ECO:0000256" key="1">
    <source>
        <dbReference type="ARBA" id="ARBA00004496"/>
    </source>
</evidence>
<evidence type="ECO:0000256" key="2">
    <source>
        <dbReference type="ARBA" id="ARBA00004815"/>
    </source>
</evidence>
<dbReference type="InterPro" id="IPR020599">
    <property type="entry name" value="Transl_elong_fac_P/YeiP"/>
</dbReference>
<evidence type="ECO:0000313" key="12">
    <source>
        <dbReference type="EMBL" id="NMM42960.1"/>
    </source>
</evidence>
<evidence type="ECO:0000256" key="5">
    <source>
        <dbReference type="ARBA" id="ARBA00022768"/>
    </source>
</evidence>
<accession>A0A7Y0DWP2</accession>
<dbReference type="NCBIfam" id="TIGR00038">
    <property type="entry name" value="efp"/>
    <property type="match status" value="1"/>
</dbReference>
<comment type="function">
    <text evidence="7">Involved in peptide bond synthesis. Stimulates efficient translation and peptide-bond synthesis on native or reconstituted 70S ribosomes in vitro. Probably functions indirectly by altering the affinity of the ribosome for aminoacyl-tRNA, thus increasing their reactivity as acceptors for peptidyl transferase.</text>
</comment>
<evidence type="ECO:0000256" key="9">
    <source>
        <dbReference type="RuleBase" id="RU004389"/>
    </source>
</evidence>
<dbReference type="GO" id="GO:0043043">
    <property type="term" value="P:peptide biosynthetic process"/>
    <property type="evidence" value="ECO:0007669"/>
    <property type="project" value="InterPro"/>
</dbReference>
<gene>
    <name evidence="7 12" type="primary">efp</name>
    <name evidence="12" type="ORF">HH303_00620</name>
</gene>
<feature type="domain" description="Elongation factor P C-terminal" evidence="10">
    <location>
        <begin position="130"/>
        <end position="185"/>
    </location>
</feature>
<comment type="similarity">
    <text evidence="3 7 9">Belongs to the elongation factor P family.</text>
</comment>
<dbReference type="InterPro" id="IPR012340">
    <property type="entry name" value="NA-bd_OB-fold"/>
</dbReference>
<dbReference type="InterPro" id="IPR014722">
    <property type="entry name" value="Rib_uL2_dom2"/>
</dbReference>
<keyword evidence="6 7" id="KW-0648">Protein biosynthesis</keyword>
<comment type="subcellular location">
    <subcellularLocation>
        <location evidence="1 7">Cytoplasm</location>
    </subcellularLocation>
</comment>
<feature type="domain" description="Translation elongation factor P/YeiP central" evidence="11">
    <location>
        <begin position="68"/>
        <end position="122"/>
    </location>
</feature>
<dbReference type="InterPro" id="IPR008991">
    <property type="entry name" value="Translation_prot_SH3-like_sf"/>
</dbReference>
<dbReference type="PROSITE" id="PS01275">
    <property type="entry name" value="EFP"/>
    <property type="match status" value="1"/>
</dbReference>
<dbReference type="InterPro" id="IPR011768">
    <property type="entry name" value="Transl_elongation_fac_P"/>
</dbReference>
<evidence type="ECO:0000259" key="10">
    <source>
        <dbReference type="SMART" id="SM00841"/>
    </source>
</evidence>
<proteinExistence type="inferred from homology"/>
<dbReference type="RefSeq" id="WP_169623273.1">
    <property type="nucleotide sequence ID" value="NZ_JABBNT010000001.1"/>
</dbReference>
<evidence type="ECO:0000259" key="11">
    <source>
        <dbReference type="SMART" id="SM01185"/>
    </source>
</evidence>
<dbReference type="InterPro" id="IPR013852">
    <property type="entry name" value="Transl_elong_P/YeiP_CS"/>
</dbReference>
<protein>
    <recommendedName>
        <fullName evidence="7 8">Elongation factor P</fullName>
        <shortName evidence="7">EF-P</shortName>
    </recommendedName>
</protein>
<dbReference type="FunFam" id="2.40.50.140:FF:000009">
    <property type="entry name" value="Elongation factor P"/>
    <property type="match status" value="1"/>
</dbReference>
<dbReference type="HAMAP" id="MF_00141">
    <property type="entry name" value="EF_P"/>
    <property type="match status" value="1"/>
</dbReference>
<dbReference type="SMART" id="SM01185">
    <property type="entry name" value="EFP"/>
    <property type="match status" value="1"/>
</dbReference>
<dbReference type="UniPathway" id="UPA00345"/>
<dbReference type="Gene3D" id="2.30.30.30">
    <property type="match status" value="1"/>
</dbReference>
<name>A0A7Y0DWP2_9PROT</name>
<dbReference type="CDD" id="cd05794">
    <property type="entry name" value="S1_EF-P_repeat_2"/>
    <property type="match status" value="1"/>
</dbReference>
<dbReference type="InterPro" id="IPR001059">
    <property type="entry name" value="Transl_elong_P/YeiP_cen"/>
</dbReference>
<reference evidence="12 13" key="1">
    <citation type="submission" date="2020-04" db="EMBL/GenBank/DDBJ databases">
        <title>Rhodospirillaceae bacterium KN72 isolated from deep sea.</title>
        <authorList>
            <person name="Zhang D.-C."/>
        </authorList>
    </citation>
    <scope>NUCLEOTIDE SEQUENCE [LARGE SCALE GENOMIC DNA]</scope>
    <source>
        <strain evidence="12 13">KN72</strain>
    </source>
</reference>
<dbReference type="PIRSF" id="PIRSF005901">
    <property type="entry name" value="EF-P"/>
    <property type="match status" value="1"/>
</dbReference>
<dbReference type="InterPro" id="IPR013185">
    <property type="entry name" value="Transl_elong_KOW-like"/>
</dbReference>
<dbReference type="Pfam" id="PF01132">
    <property type="entry name" value="EFP"/>
    <property type="match status" value="1"/>
</dbReference>
<dbReference type="GO" id="GO:0005829">
    <property type="term" value="C:cytosol"/>
    <property type="evidence" value="ECO:0007669"/>
    <property type="project" value="UniProtKB-ARBA"/>
</dbReference>
<comment type="pathway">
    <text evidence="2 7">Protein biosynthesis; polypeptide chain elongation.</text>
</comment>
<keyword evidence="13" id="KW-1185">Reference proteome</keyword>
<dbReference type="FunFam" id="2.40.50.140:FF:000004">
    <property type="entry name" value="Elongation factor P"/>
    <property type="match status" value="1"/>
</dbReference>
<dbReference type="NCBIfam" id="NF001810">
    <property type="entry name" value="PRK00529.1"/>
    <property type="match status" value="1"/>
</dbReference>
<dbReference type="AlphaFoldDB" id="A0A7Y0DWP2"/>
<evidence type="ECO:0000256" key="4">
    <source>
        <dbReference type="ARBA" id="ARBA00022490"/>
    </source>
</evidence>
<dbReference type="PANTHER" id="PTHR30053">
    <property type="entry name" value="ELONGATION FACTOR P"/>
    <property type="match status" value="1"/>
</dbReference>
<dbReference type="InterPro" id="IPR015365">
    <property type="entry name" value="Elong-fact-P_C"/>
</dbReference>
<dbReference type="Gene3D" id="2.40.50.140">
    <property type="entry name" value="Nucleic acid-binding proteins"/>
    <property type="match status" value="2"/>
</dbReference>
<dbReference type="SUPFAM" id="SSF50249">
    <property type="entry name" value="Nucleic acid-binding proteins"/>
    <property type="match status" value="2"/>
</dbReference>
<dbReference type="SMART" id="SM00841">
    <property type="entry name" value="Elong-fact-P_C"/>
    <property type="match status" value="1"/>
</dbReference>
<dbReference type="CDD" id="cd04470">
    <property type="entry name" value="S1_EF-P_repeat_1"/>
    <property type="match status" value="1"/>
</dbReference>
<dbReference type="Pfam" id="PF09285">
    <property type="entry name" value="Elong-fact-P_C"/>
    <property type="match status" value="1"/>
</dbReference>
<evidence type="ECO:0000313" key="13">
    <source>
        <dbReference type="Proteomes" id="UP000539372"/>
    </source>
</evidence>
<evidence type="ECO:0000256" key="8">
    <source>
        <dbReference type="NCBIfam" id="TIGR00038"/>
    </source>
</evidence>
<dbReference type="GO" id="GO:0003746">
    <property type="term" value="F:translation elongation factor activity"/>
    <property type="evidence" value="ECO:0007669"/>
    <property type="project" value="UniProtKB-UniRule"/>
</dbReference>
<organism evidence="12 13">
    <name type="scientific">Pacificispira spongiicola</name>
    <dbReference type="NCBI Taxonomy" id="2729598"/>
    <lineage>
        <taxon>Bacteria</taxon>
        <taxon>Pseudomonadati</taxon>
        <taxon>Pseudomonadota</taxon>
        <taxon>Alphaproteobacteria</taxon>
        <taxon>Rhodospirillales</taxon>
        <taxon>Rhodospirillaceae</taxon>
        <taxon>Pacificispira</taxon>
    </lineage>
</organism>
<evidence type="ECO:0000256" key="3">
    <source>
        <dbReference type="ARBA" id="ARBA00009479"/>
    </source>
</evidence>
<dbReference type="Pfam" id="PF08207">
    <property type="entry name" value="EFP_N"/>
    <property type="match status" value="1"/>
</dbReference>
<dbReference type="PANTHER" id="PTHR30053:SF14">
    <property type="entry name" value="TRANSLATION ELONGATION FACTOR KOW-LIKE DOMAIN-CONTAINING PROTEIN"/>
    <property type="match status" value="1"/>
</dbReference>
<dbReference type="Proteomes" id="UP000539372">
    <property type="component" value="Unassembled WGS sequence"/>
</dbReference>
<dbReference type="SUPFAM" id="SSF50104">
    <property type="entry name" value="Translation proteins SH3-like domain"/>
    <property type="match status" value="1"/>
</dbReference>